<dbReference type="InterPro" id="IPR046358">
    <property type="entry name" value="Flagellin_C"/>
</dbReference>
<dbReference type="Proteomes" id="UP000276770">
    <property type="component" value="Unassembled WGS sequence"/>
</dbReference>
<dbReference type="GO" id="GO:0005576">
    <property type="term" value="C:extracellular region"/>
    <property type="evidence" value="ECO:0007669"/>
    <property type="project" value="UniProtKB-SubCell"/>
</dbReference>
<comment type="similarity">
    <text evidence="1 4">Belongs to the bacterial flagellin family.</text>
</comment>
<dbReference type="Gene3D" id="6.10.10.10">
    <property type="entry name" value="Flagellar export chaperone, C-terminal domain"/>
    <property type="match status" value="1"/>
</dbReference>
<dbReference type="RefSeq" id="WP_121679808.1">
    <property type="nucleotide sequence ID" value="NZ_RCVZ01000003.1"/>
</dbReference>
<evidence type="ECO:0000313" key="8">
    <source>
        <dbReference type="Proteomes" id="UP000276770"/>
    </source>
</evidence>
<feature type="domain" description="Flagellin C-terminal" evidence="6">
    <location>
        <begin position="328"/>
        <end position="413"/>
    </location>
</feature>
<evidence type="ECO:0000313" key="7">
    <source>
        <dbReference type="EMBL" id="RLQ96787.1"/>
    </source>
</evidence>
<dbReference type="Pfam" id="PF00700">
    <property type="entry name" value="Flagellin_C"/>
    <property type="match status" value="1"/>
</dbReference>
<dbReference type="EMBL" id="RCVZ01000003">
    <property type="protein sequence ID" value="RLQ96787.1"/>
    <property type="molecule type" value="Genomic_DNA"/>
</dbReference>
<dbReference type="InterPro" id="IPR001029">
    <property type="entry name" value="Flagellin_N"/>
</dbReference>
<evidence type="ECO:0000259" key="6">
    <source>
        <dbReference type="Pfam" id="PF00700"/>
    </source>
</evidence>
<evidence type="ECO:0000256" key="4">
    <source>
        <dbReference type="RuleBase" id="RU362073"/>
    </source>
</evidence>
<name>A0A3L7K127_9BACI</name>
<dbReference type="PANTHER" id="PTHR42792:SF2">
    <property type="entry name" value="FLAGELLIN"/>
    <property type="match status" value="1"/>
</dbReference>
<keyword evidence="3 4" id="KW-0975">Bacterial flagellum</keyword>
<keyword evidence="7" id="KW-0966">Cell projection</keyword>
<accession>A0A3L7K127</accession>
<dbReference type="PRINTS" id="PR00207">
    <property type="entry name" value="FLAGELLIN"/>
</dbReference>
<sequence>MRINHNIAALNTYRQLNSASNAQSKSMEKLSSGLRINRAGDDAAGLAISEKMRGQIRGLDQASRNSQDGISMIQTAEGALNETHSILQRMRELAVQSSNDTNTTQDRKNIQDEITQLGDEIQRIGDQTEFNTKKLLNGDADGATTSTTQVLTNNMNASNADGTTLDSLVDKDGNNLGLANGDVVTATWSINGSQKSSTFTVSDITSDSLSSITDTLSAVAGGGVASVATTAGAMVVTAANAGTSGQVNGLSFEVKSSAGVRKEAASNALSNFSTTTTAENDHADGSSNFQIGANTGQTLNLSIKDMRADTLGVRNLQVGTESQSATAIKVIDEATQKVSAERSKLGSVQNRLEHTINNLNTSSENLTAAESRIRDVDMAKEMMNQTKNSILSQAAQAMLAQANQQPQGVLQLLR</sequence>
<evidence type="ECO:0000256" key="3">
    <source>
        <dbReference type="ARBA" id="ARBA00023143"/>
    </source>
</evidence>
<organism evidence="7 8">
    <name type="scientific">Falsibacillus albus</name>
    <dbReference type="NCBI Taxonomy" id="2478915"/>
    <lineage>
        <taxon>Bacteria</taxon>
        <taxon>Bacillati</taxon>
        <taxon>Bacillota</taxon>
        <taxon>Bacilli</taxon>
        <taxon>Bacillales</taxon>
        <taxon>Bacillaceae</taxon>
        <taxon>Falsibacillus</taxon>
    </lineage>
</organism>
<keyword evidence="8" id="KW-1185">Reference proteome</keyword>
<comment type="function">
    <text evidence="4">Flagellin is the subunit protein which polymerizes to form the filaments of bacterial flagella.</text>
</comment>
<feature type="domain" description="Flagellin N-terminal" evidence="5">
    <location>
        <begin position="3"/>
        <end position="139"/>
    </location>
</feature>
<evidence type="ECO:0000256" key="1">
    <source>
        <dbReference type="ARBA" id="ARBA00005709"/>
    </source>
</evidence>
<dbReference type="GO" id="GO:0005198">
    <property type="term" value="F:structural molecule activity"/>
    <property type="evidence" value="ECO:0007669"/>
    <property type="project" value="UniProtKB-UniRule"/>
</dbReference>
<dbReference type="InterPro" id="IPR042187">
    <property type="entry name" value="Flagellin_C_sub2"/>
</dbReference>
<dbReference type="Gene3D" id="3.30.70.2120">
    <property type="match status" value="1"/>
</dbReference>
<dbReference type="SUPFAM" id="SSF64518">
    <property type="entry name" value="Phase 1 flagellin"/>
    <property type="match status" value="1"/>
</dbReference>
<keyword evidence="7" id="KW-0969">Cilium</keyword>
<keyword evidence="7" id="KW-0282">Flagellum</keyword>
<dbReference type="Pfam" id="PF00669">
    <property type="entry name" value="Flagellin_N"/>
    <property type="match status" value="1"/>
</dbReference>
<keyword evidence="4" id="KW-0964">Secreted</keyword>
<dbReference type="Gene3D" id="1.20.1330.10">
    <property type="entry name" value="f41 fragment of flagellin, N-terminal domain"/>
    <property type="match status" value="1"/>
</dbReference>
<dbReference type="GO" id="GO:0009288">
    <property type="term" value="C:bacterial-type flagellum"/>
    <property type="evidence" value="ECO:0007669"/>
    <property type="project" value="UniProtKB-SubCell"/>
</dbReference>
<gene>
    <name evidence="7" type="ORF">D9X91_06720</name>
</gene>
<protein>
    <recommendedName>
        <fullName evidence="2 4">Flagellin</fullName>
    </recommendedName>
</protein>
<dbReference type="PANTHER" id="PTHR42792">
    <property type="entry name" value="FLAGELLIN"/>
    <property type="match status" value="1"/>
</dbReference>
<evidence type="ECO:0000259" key="5">
    <source>
        <dbReference type="Pfam" id="PF00669"/>
    </source>
</evidence>
<dbReference type="AlphaFoldDB" id="A0A3L7K127"/>
<reference evidence="7 8" key="1">
    <citation type="submission" date="2018-10" db="EMBL/GenBank/DDBJ databases">
        <title>Falsibacillus sp. genome draft.</title>
        <authorList>
            <person name="Shi S."/>
        </authorList>
    </citation>
    <scope>NUCLEOTIDE SEQUENCE [LARGE SCALE GENOMIC DNA]</scope>
    <source>
        <strain evidence="7 8">GY 10110</strain>
    </source>
</reference>
<dbReference type="InterPro" id="IPR001492">
    <property type="entry name" value="Flagellin"/>
</dbReference>
<dbReference type="OrthoDB" id="9796789at2"/>
<proteinExistence type="inferred from homology"/>
<comment type="subcellular location">
    <subcellularLocation>
        <location evidence="4">Secreted</location>
    </subcellularLocation>
    <subcellularLocation>
        <location evidence="4">Bacterial flagellum</location>
    </subcellularLocation>
</comment>
<comment type="caution">
    <text evidence="7">The sequence shown here is derived from an EMBL/GenBank/DDBJ whole genome shotgun (WGS) entry which is preliminary data.</text>
</comment>
<evidence type="ECO:0000256" key="2">
    <source>
        <dbReference type="ARBA" id="ARBA00020110"/>
    </source>
</evidence>